<accession>A0A9X1ZTY5</accession>
<evidence type="ECO:0000256" key="2">
    <source>
        <dbReference type="ARBA" id="ARBA00022723"/>
    </source>
</evidence>
<dbReference type="EC" id="3.5.3.11" evidence="6"/>
<keyword evidence="4" id="KW-0464">Manganese</keyword>
<sequence length="291" mass="33177">MSKKNYAGIPDKYARIDEAKVVLIPVPYDGTSTWQKGADKGPDAFLEASENMEVYDIETRSEVYKKGVYLAPPVTENSSPEKMVEAVYKTTKNYIAQEKFVTLFGGEHSISIGSIRAFNESFEDLTVVQLDAHADLRPEYEGSKCNHACAMHEASKKTNLIQVGIRSMDISETEYMDENQVYFGHDLYEDWMDDAIGQMTPNVFITIDLDAFDPSILPSTGTPEPGGLFWYETLEFLKLMFKKKNVVGFDIVELCPNENEKSSDFLAAKLYYKMLSYKFKYQNYNEEDEDE</sequence>
<dbReference type="AlphaFoldDB" id="A0A9X1ZTY5"/>
<comment type="similarity">
    <text evidence="1">Belongs to the arginase family. Agmatinase subfamily.</text>
</comment>
<evidence type="ECO:0000256" key="1">
    <source>
        <dbReference type="ARBA" id="ARBA00009227"/>
    </source>
</evidence>
<dbReference type="InterPro" id="IPR005925">
    <property type="entry name" value="Agmatinase-rel"/>
</dbReference>
<dbReference type="EMBL" id="JAKHSK010000031">
    <property type="protein sequence ID" value="MCL6220056.1"/>
    <property type="molecule type" value="Genomic_DNA"/>
</dbReference>
<feature type="binding site" evidence="4">
    <location>
        <position position="133"/>
    </location>
    <ligand>
        <name>Mn(2+)</name>
        <dbReference type="ChEBI" id="CHEBI:29035"/>
        <label>1</label>
    </ligand>
</feature>
<comment type="caution">
    <text evidence="6">The sequence shown here is derived from an EMBL/GenBank/DDBJ whole genome shotgun (WGS) entry which is preliminary data.</text>
</comment>
<reference evidence="6" key="1">
    <citation type="submission" date="2022-01" db="EMBL/GenBank/DDBJ databases">
        <title>Genome sequencing of Zunongwangia sp. M21534 genome.</title>
        <authorList>
            <person name="Chen Y."/>
            <person name="Dong C."/>
            <person name="Shao Z."/>
        </authorList>
    </citation>
    <scope>NUCLEOTIDE SEQUENCE</scope>
    <source>
        <strain evidence="6">MCCC M21534</strain>
    </source>
</reference>
<dbReference type="InterPro" id="IPR020855">
    <property type="entry name" value="Ureohydrolase_Mn_BS"/>
</dbReference>
<comment type="cofactor">
    <cofactor evidence="4">
        <name>Mn(2+)</name>
        <dbReference type="ChEBI" id="CHEBI:29035"/>
    </cofactor>
    <text evidence="4">Binds 2 manganese ions per subunit.</text>
</comment>
<protein>
    <submittedName>
        <fullName evidence="6">Agmatinase</fullName>
        <ecNumber evidence="6">3.5.3.11</ecNumber>
    </submittedName>
</protein>
<evidence type="ECO:0000256" key="5">
    <source>
        <dbReference type="RuleBase" id="RU003684"/>
    </source>
</evidence>
<evidence type="ECO:0000256" key="3">
    <source>
        <dbReference type="ARBA" id="ARBA00022801"/>
    </source>
</evidence>
<name>A0A9X1ZTY5_9FLAO</name>
<dbReference type="Gene3D" id="3.40.800.10">
    <property type="entry name" value="Ureohydrolase domain"/>
    <property type="match status" value="1"/>
</dbReference>
<dbReference type="GO" id="GO:0033389">
    <property type="term" value="P:putrescine biosynthetic process from arginine, via agmatine"/>
    <property type="evidence" value="ECO:0007669"/>
    <property type="project" value="TreeGrafter"/>
</dbReference>
<dbReference type="PANTHER" id="PTHR11358">
    <property type="entry name" value="ARGINASE/AGMATINASE"/>
    <property type="match status" value="1"/>
</dbReference>
<dbReference type="GO" id="GO:0046872">
    <property type="term" value="F:metal ion binding"/>
    <property type="evidence" value="ECO:0007669"/>
    <property type="project" value="UniProtKB-KW"/>
</dbReference>
<dbReference type="InterPro" id="IPR023696">
    <property type="entry name" value="Ureohydrolase_dom_sf"/>
</dbReference>
<dbReference type="NCBIfam" id="TIGR01230">
    <property type="entry name" value="agmatinase"/>
    <property type="match status" value="1"/>
</dbReference>
<feature type="binding site" evidence="4">
    <location>
        <position position="108"/>
    </location>
    <ligand>
        <name>Mn(2+)</name>
        <dbReference type="ChEBI" id="CHEBI:29035"/>
        <label>1</label>
    </ligand>
</feature>
<feature type="binding site" evidence="4">
    <location>
        <position position="210"/>
    </location>
    <ligand>
        <name>Mn(2+)</name>
        <dbReference type="ChEBI" id="CHEBI:29035"/>
        <label>1</label>
    </ligand>
</feature>
<dbReference type="SUPFAM" id="SSF52768">
    <property type="entry name" value="Arginase/deacetylase"/>
    <property type="match status" value="1"/>
</dbReference>
<dbReference type="PIRSF" id="PIRSF036979">
    <property type="entry name" value="Arginase"/>
    <property type="match status" value="1"/>
</dbReference>
<keyword evidence="2 4" id="KW-0479">Metal-binding</keyword>
<feature type="binding site" evidence="4">
    <location>
        <position position="131"/>
    </location>
    <ligand>
        <name>Mn(2+)</name>
        <dbReference type="ChEBI" id="CHEBI:29035"/>
        <label>1</label>
    </ligand>
</feature>
<dbReference type="PANTHER" id="PTHR11358:SF26">
    <property type="entry name" value="GUANIDINO ACID HYDROLASE, MITOCHONDRIAL"/>
    <property type="match status" value="1"/>
</dbReference>
<dbReference type="InterPro" id="IPR006035">
    <property type="entry name" value="Ureohydrolase"/>
</dbReference>
<feature type="binding site" evidence="4">
    <location>
        <position position="208"/>
    </location>
    <ligand>
        <name>Mn(2+)</name>
        <dbReference type="ChEBI" id="CHEBI:29035"/>
        <label>1</label>
    </ligand>
</feature>
<dbReference type="Proteomes" id="UP001139521">
    <property type="component" value="Unassembled WGS sequence"/>
</dbReference>
<dbReference type="PROSITE" id="PS01053">
    <property type="entry name" value="ARGINASE_1"/>
    <property type="match status" value="1"/>
</dbReference>
<evidence type="ECO:0000256" key="4">
    <source>
        <dbReference type="PIRSR" id="PIRSR036979-1"/>
    </source>
</evidence>
<dbReference type="PROSITE" id="PS51409">
    <property type="entry name" value="ARGINASE_2"/>
    <property type="match status" value="1"/>
</dbReference>
<dbReference type="Pfam" id="PF00491">
    <property type="entry name" value="Arginase"/>
    <property type="match status" value="1"/>
</dbReference>
<proteinExistence type="inferred from homology"/>
<dbReference type="RefSeq" id="WP_249602764.1">
    <property type="nucleotide sequence ID" value="NZ_JAKHSK010000031.1"/>
</dbReference>
<evidence type="ECO:0000313" key="7">
    <source>
        <dbReference type="Proteomes" id="UP001139521"/>
    </source>
</evidence>
<evidence type="ECO:0000313" key="6">
    <source>
        <dbReference type="EMBL" id="MCL6220056.1"/>
    </source>
</evidence>
<keyword evidence="3 5" id="KW-0378">Hydrolase</keyword>
<gene>
    <name evidence="6" type="primary">speB</name>
    <name evidence="6" type="ORF">L1967_17325</name>
</gene>
<feature type="binding site" evidence="4">
    <location>
        <position position="135"/>
    </location>
    <ligand>
        <name>Mn(2+)</name>
        <dbReference type="ChEBI" id="CHEBI:29035"/>
        <label>1</label>
    </ligand>
</feature>
<dbReference type="CDD" id="cd11593">
    <property type="entry name" value="Agmatinase-like_2"/>
    <property type="match status" value="1"/>
</dbReference>
<dbReference type="GO" id="GO:0008783">
    <property type="term" value="F:agmatinase activity"/>
    <property type="evidence" value="ECO:0007669"/>
    <property type="project" value="UniProtKB-EC"/>
</dbReference>
<organism evidence="6 7">
    <name type="scientific">Zunongwangia pacifica</name>
    <dbReference type="NCBI Taxonomy" id="2911062"/>
    <lineage>
        <taxon>Bacteria</taxon>
        <taxon>Pseudomonadati</taxon>
        <taxon>Bacteroidota</taxon>
        <taxon>Flavobacteriia</taxon>
        <taxon>Flavobacteriales</taxon>
        <taxon>Flavobacteriaceae</taxon>
        <taxon>Zunongwangia</taxon>
    </lineage>
</organism>
<keyword evidence="7" id="KW-1185">Reference proteome</keyword>